<feature type="domain" description="ERV/ALR sulfhydryl oxidase" evidence="20">
    <location>
        <begin position="70"/>
        <end position="170"/>
    </location>
</feature>
<sequence>MFIAVQFMELPKSSEKPCRACMSVEELMRRARELASKVKAKTDTSNGASSSNDKKQEKMVEEGKPMRADCPLDTEQLGKSTWNFLHTMAAYYPEKPSEEDKNNARMMMHLLGKILTFLNASMDYSWTDEVDGLLDSPPLATEYAGGEHSVAIRHVARRKSGQSEANKQRMLQIVFAAFIDLMCEAVPEDSREQFRNVLNRTVVQCRLIPAAFLSDDLLPLRAAFGHRIAQLVSNNLRITPNIDSPLSLRESTTNLFFPSRYRSDFEEIRLIGEGGFGKVFIVRSRIDNCKYAIKKIPFSVVKNSQMMKAINEVRLLASLQHENIVRYYGAWAEINSTMPSFLPNANIREISSVESGPKCSARLARLGSGDDSSQAANTVSNRDESEHSTLWQPSYPAKPPGTMRNRFWRGKASSSSSSSSSALSARSNQTVAIQQPTWLNTSHIQAEHFICDATMYVQMELCAYTLNEYLESRNSDRDAGVDLGFNVAVLKQLFSALDYIHSHEIIHRDVKPCNVFLRGHSMQLPVRILLGDFGLACHHYRHMDILTDTSSDGLSSIGHSIAVGTATYSAPEQLSSTVYDSAVDIYSAGIICYELYRPFTTLMERSRLISDLRAGKMDAEFERKWPDESRLVKWLCDAEPCRRPNAFEVLSQLEHFTESEVNSLKKRVRRLEKSLKIRDERIELLQKKVDALIQRCRQYNVPLCDLT</sequence>
<dbReference type="Proteomes" id="UP000887569">
    <property type="component" value="Unplaced"/>
</dbReference>
<keyword evidence="2" id="KW-0723">Serine/threonine-protein kinase</keyword>
<feature type="compositionally biased region" description="Low complexity" evidence="18">
    <location>
        <begin position="412"/>
        <end position="421"/>
    </location>
</feature>
<dbReference type="PANTHER" id="PTHR11042:SF160">
    <property type="entry name" value="EUKARYOTIC TRANSLATION INITIATION FACTOR 2-ALPHA KINASE 1"/>
    <property type="match status" value="1"/>
</dbReference>
<dbReference type="GO" id="GO:0005634">
    <property type="term" value="C:nucleus"/>
    <property type="evidence" value="ECO:0007669"/>
    <property type="project" value="TreeGrafter"/>
</dbReference>
<evidence type="ECO:0000256" key="5">
    <source>
        <dbReference type="ARBA" id="ARBA00022741"/>
    </source>
</evidence>
<evidence type="ECO:0000256" key="17">
    <source>
        <dbReference type="SAM" id="Coils"/>
    </source>
</evidence>
<dbReference type="Gene3D" id="3.30.200.20">
    <property type="entry name" value="Phosphorylase Kinase, domain 1"/>
    <property type="match status" value="1"/>
</dbReference>
<feature type="compositionally biased region" description="Basic and acidic residues" evidence="18">
    <location>
        <begin position="52"/>
        <end position="67"/>
    </location>
</feature>
<dbReference type="Pfam" id="PF04777">
    <property type="entry name" value="Evr1_Alr"/>
    <property type="match status" value="1"/>
</dbReference>
<feature type="domain" description="Protein kinase" evidence="19">
    <location>
        <begin position="265"/>
        <end position="657"/>
    </location>
</feature>
<dbReference type="PROSITE" id="PS51324">
    <property type="entry name" value="ERV_ALR"/>
    <property type="match status" value="1"/>
</dbReference>
<evidence type="ECO:0000259" key="20">
    <source>
        <dbReference type="PROSITE" id="PS51324"/>
    </source>
</evidence>
<proteinExistence type="inferred from homology"/>
<evidence type="ECO:0000256" key="12">
    <source>
        <dbReference type="ARBA" id="ARBA00037982"/>
    </source>
</evidence>
<comment type="similarity">
    <text evidence="12">Belongs to the protein kinase superfamily. Ser/Thr protein kinase family. GCN2 subfamily.</text>
</comment>
<evidence type="ECO:0000256" key="3">
    <source>
        <dbReference type="ARBA" id="ARBA00022630"/>
    </source>
</evidence>
<comment type="catalytic activity">
    <reaction evidence="16">
        <text>2 R'C(R)SH + O2 = R'C(R)S-S(R)CR' + H2O2</text>
        <dbReference type="Rhea" id="RHEA:17357"/>
        <dbReference type="ChEBI" id="CHEBI:15379"/>
        <dbReference type="ChEBI" id="CHEBI:16240"/>
        <dbReference type="ChEBI" id="CHEBI:16520"/>
        <dbReference type="ChEBI" id="CHEBI:17412"/>
        <dbReference type="EC" id="1.8.3.2"/>
    </reaction>
</comment>
<evidence type="ECO:0000256" key="7">
    <source>
        <dbReference type="ARBA" id="ARBA00022827"/>
    </source>
</evidence>
<dbReference type="PANTHER" id="PTHR11042">
    <property type="entry name" value="EUKARYOTIC TRANSLATION INITIATION FACTOR 2-ALPHA KINASE EIF2-ALPHA KINASE -RELATED"/>
    <property type="match status" value="1"/>
</dbReference>
<reference evidence="22" key="1">
    <citation type="submission" date="2022-11" db="UniProtKB">
        <authorList>
            <consortium name="WormBaseParasite"/>
        </authorList>
    </citation>
    <scope>IDENTIFICATION</scope>
</reference>
<evidence type="ECO:0000256" key="15">
    <source>
        <dbReference type="PROSITE-ProRule" id="PRU10141"/>
    </source>
</evidence>
<comment type="cofactor">
    <cofactor evidence="1 16">
        <name>FAD</name>
        <dbReference type="ChEBI" id="CHEBI:57692"/>
    </cofactor>
</comment>
<keyword evidence="7 16" id="KW-0274">FAD</keyword>
<dbReference type="Gene3D" id="1.20.120.310">
    <property type="entry name" value="ERV/ALR sulfhydryl oxidase domain"/>
    <property type="match status" value="1"/>
</dbReference>
<comment type="catalytic activity">
    <reaction evidence="13">
        <text>L-threonyl-[protein] + ATP = O-phospho-L-threonyl-[protein] + ADP + H(+)</text>
        <dbReference type="Rhea" id="RHEA:46608"/>
        <dbReference type="Rhea" id="RHEA-COMP:11060"/>
        <dbReference type="Rhea" id="RHEA-COMP:11605"/>
        <dbReference type="ChEBI" id="CHEBI:15378"/>
        <dbReference type="ChEBI" id="CHEBI:30013"/>
        <dbReference type="ChEBI" id="CHEBI:30616"/>
        <dbReference type="ChEBI" id="CHEBI:61977"/>
        <dbReference type="ChEBI" id="CHEBI:456216"/>
        <dbReference type="EC" id="2.7.11.1"/>
    </reaction>
    <physiologicalReaction direction="left-to-right" evidence="13">
        <dbReference type="Rhea" id="RHEA:46609"/>
    </physiologicalReaction>
</comment>
<feature type="coiled-coil region" evidence="17">
    <location>
        <begin position="654"/>
        <end position="688"/>
    </location>
</feature>
<evidence type="ECO:0000256" key="4">
    <source>
        <dbReference type="ARBA" id="ARBA00022679"/>
    </source>
</evidence>
<comment type="catalytic activity">
    <reaction evidence="14">
        <text>L-seryl-[protein] + ATP = O-phospho-L-seryl-[protein] + ADP + H(+)</text>
        <dbReference type="Rhea" id="RHEA:17989"/>
        <dbReference type="Rhea" id="RHEA-COMP:9863"/>
        <dbReference type="Rhea" id="RHEA-COMP:11604"/>
        <dbReference type="ChEBI" id="CHEBI:15378"/>
        <dbReference type="ChEBI" id="CHEBI:29999"/>
        <dbReference type="ChEBI" id="CHEBI:30616"/>
        <dbReference type="ChEBI" id="CHEBI:83421"/>
        <dbReference type="ChEBI" id="CHEBI:456216"/>
        <dbReference type="EC" id="2.7.11.1"/>
    </reaction>
    <physiologicalReaction direction="left-to-right" evidence="14">
        <dbReference type="Rhea" id="RHEA:17990"/>
    </physiologicalReaction>
</comment>
<evidence type="ECO:0000256" key="11">
    <source>
        <dbReference type="ARBA" id="ARBA00023193"/>
    </source>
</evidence>
<feature type="compositionally biased region" description="Polar residues" evidence="18">
    <location>
        <begin position="370"/>
        <end position="380"/>
    </location>
</feature>
<evidence type="ECO:0000259" key="19">
    <source>
        <dbReference type="PROSITE" id="PS50011"/>
    </source>
</evidence>
<dbReference type="PROSITE" id="PS00107">
    <property type="entry name" value="PROTEIN_KINASE_ATP"/>
    <property type="match status" value="1"/>
</dbReference>
<organism evidence="21 22">
    <name type="scientific">Parascaris univalens</name>
    <name type="common">Nematode worm</name>
    <dbReference type="NCBI Taxonomy" id="6257"/>
    <lineage>
        <taxon>Eukaryota</taxon>
        <taxon>Metazoa</taxon>
        <taxon>Ecdysozoa</taxon>
        <taxon>Nematoda</taxon>
        <taxon>Chromadorea</taxon>
        <taxon>Rhabditida</taxon>
        <taxon>Spirurina</taxon>
        <taxon>Ascaridomorpha</taxon>
        <taxon>Ascaridoidea</taxon>
        <taxon>Ascarididae</taxon>
        <taxon>Parascaris</taxon>
    </lineage>
</organism>
<dbReference type="PROSITE" id="PS50011">
    <property type="entry name" value="PROTEIN_KINASE_DOM"/>
    <property type="match status" value="1"/>
</dbReference>
<feature type="region of interest" description="Disordered" evidence="18">
    <location>
        <begin position="35"/>
        <end position="72"/>
    </location>
</feature>
<evidence type="ECO:0000256" key="18">
    <source>
        <dbReference type="SAM" id="MobiDB-lite"/>
    </source>
</evidence>
<dbReference type="InterPro" id="IPR000719">
    <property type="entry name" value="Prot_kinase_dom"/>
</dbReference>
<dbReference type="GO" id="GO:0016972">
    <property type="term" value="F:thiol oxidase activity"/>
    <property type="evidence" value="ECO:0007669"/>
    <property type="project" value="UniProtKB-EC"/>
</dbReference>
<feature type="binding site" evidence="15">
    <location>
        <position position="302"/>
    </location>
    <ligand>
        <name>ATP</name>
        <dbReference type="ChEBI" id="CHEBI:30616"/>
    </ligand>
</feature>
<dbReference type="InterPro" id="IPR050339">
    <property type="entry name" value="CC_SR_Kinase"/>
</dbReference>
<dbReference type="GO" id="GO:0017148">
    <property type="term" value="P:negative regulation of translation"/>
    <property type="evidence" value="ECO:0007669"/>
    <property type="project" value="UniProtKB-KW"/>
</dbReference>
<dbReference type="Pfam" id="PF00069">
    <property type="entry name" value="Pkinase"/>
    <property type="match status" value="2"/>
</dbReference>
<name>A0A915C9U9_PARUN</name>
<keyword evidence="8 15" id="KW-0067">ATP-binding</keyword>
<dbReference type="InterPro" id="IPR017905">
    <property type="entry name" value="ERV/ALR_sulphydryl_oxidase"/>
</dbReference>
<keyword evidence="10" id="KW-1015">Disulfide bond</keyword>
<keyword evidence="4" id="KW-0808">Transferase</keyword>
<evidence type="ECO:0000256" key="14">
    <source>
        <dbReference type="ARBA" id="ARBA00048977"/>
    </source>
</evidence>
<dbReference type="GO" id="GO:0004694">
    <property type="term" value="F:eukaryotic translation initiation factor 2alpha kinase activity"/>
    <property type="evidence" value="ECO:0007669"/>
    <property type="project" value="TreeGrafter"/>
</dbReference>
<evidence type="ECO:0000313" key="21">
    <source>
        <dbReference type="Proteomes" id="UP000887569"/>
    </source>
</evidence>
<dbReference type="SMART" id="SM00220">
    <property type="entry name" value="S_TKc"/>
    <property type="match status" value="1"/>
</dbReference>
<evidence type="ECO:0000256" key="2">
    <source>
        <dbReference type="ARBA" id="ARBA00022527"/>
    </source>
</evidence>
<dbReference type="Gene3D" id="1.10.510.10">
    <property type="entry name" value="Transferase(Phosphotransferase) domain 1"/>
    <property type="match status" value="1"/>
</dbReference>
<keyword evidence="17" id="KW-0175">Coiled coil</keyword>
<accession>A0A915C9U9</accession>
<keyword evidence="11" id="KW-0652">Protein synthesis inhibitor</keyword>
<keyword evidence="21" id="KW-1185">Reference proteome</keyword>
<protein>
    <recommendedName>
        <fullName evidence="16">Sulfhydryl oxidase</fullName>
        <ecNumber evidence="16">1.8.3.2</ecNumber>
    </recommendedName>
</protein>
<evidence type="ECO:0000256" key="6">
    <source>
        <dbReference type="ARBA" id="ARBA00022777"/>
    </source>
</evidence>
<evidence type="ECO:0000256" key="9">
    <source>
        <dbReference type="ARBA" id="ARBA00023002"/>
    </source>
</evidence>
<dbReference type="CDD" id="cd13996">
    <property type="entry name" value="STKc_EIF2AK"/>
    <property type="match status" value="1"/>
</dbReference>
<dbReference type="AlphaFoldDB" id="A0A915C9U9"/>
<dbReference type="PROSITE" id="PS00108">
    <property type="entry name" value="PROTEIN_KINASE_ST"/>
    <property type="match status" value="1"/>
</dbReference>
<feature type="region of interest" description="Disordered" evidence="18">
    <location>
        <begin position="365"/>
        <end position="421"/>
    </location>
</feature>
<keyword evidence="5 15" id="KW-0547">Nucleotide-binding</keyword>
<dbReference type="EC" id="1.8.3.2" evidence="16"/>
<dbReference type="InterPro" id="IPR011009">
    <property type="entry name" value="Kinase-like_dom_sf"/>
</dbReference>
<dbReference type="InterPro" id="IPR017441">
    <property type="entry name" value="Protein_kinase_ATP_BS"/>
</dbReference>
<evidence type="ECO:0000313" key="22">
    <source>
        <dbReference type="WBParaSite" id="PgR102_g023_t02"/>
    </source>
</evidence>
<dbReference type="InterPro" id="IPR036774">
    <property type="entry name" value="ERV/ALR_sulphydryl_oxid_sf"/>
</dbReference>
<evidence type="ECO:0000256" key="16">
    <source>
        <dbReference type="RuleBase" id="RU371123"/>
    </source>
</evidence>
<dbReference type="SUPFAM" id="SSF56112">
    <property type="entry name" value="Protein kinase-like (PK-like)"/>
    <property type="match status" value="1"/>
</dbReference>
<evidence type="ECO:0000256" key="13">
    <source>
        <dbReference type="ARBA" id="ARBA00048659"/>
    </source>
</evidence>
<evidence type="ECO:0000256" key="8">
    <source>
        <dbReference type="ARBA" id="ARBA00022840"/>
    </source>
</evidence>
<dbReference type="WBParaSite" id="PgR102_g023_t02">
    <property type="protein sequence ID" value="PgR102_g023_t02"/>
    <property type="gene ID" value="PgR102_g023"/>
</dbReference>
<evidence type="ECO:0000256" key="10">
    <source>
        <dbReference type="ARBA" id="ARBA00023157"/>
    </source>
</evidence>
<dbReference type="SUPFAM" id="SSF69000">
    <property type="entry name" value="FAD-dependent thiol oxidase"/>
    <property type="match status" value="1"/>
</dbReference>
<evidence type="ECO:0000256" key="1">
    <source>
        <dbReference type="ARBA" id="ARBA00001974"/>
    </source>
</evidence>
<dbReference type="InterPro" id="IPR008271">
    <property type="entry name" value="Ser/Thr_kinase_AS"/>
</dbReference>
<keyword evidence="6" id="KW-0418">Kinase</keyword>
<keyword evidence="9 16" id="KW-0560">Oxidoreductase</keyword>
<keyword evidence="3 16" id="KW-0285">Flavoprotein</keyword>
<dbReference type="GO" id="GO:0005524">
    <property type="term" value="F:ATP binding"/>
    <property type="evidence" value="ECO:0007669"/>
    <property type="project" value="UniProtKB-UniRule"/>
</dbReference>
<dbReference type="GO" id="GO:0005737">
    <property type="term" value="C:cytoplasm"/>
    <property type="evidence" value="ECO:0007669"/>
    <property type="project" value="TreeGrafter"/>
</dbReference>